<organism evidence="1 2">
    <name type="scientific">Funiculus sociatus GB2-A5</name>
    <dbReference type="NCBI Taxonomy" id="2933946"/>
    <lineage>
        <taxon>Bacteria</taxon>
        <taxon>Bacillati</taxon>
        <taxon>Cyanobacteriota</taxon>
        <taxon>Cyanophyceae</taxon>
        <taxon>Coleofasciculales</taxon>
        <taxon>Coleofasciculaceae</taxon>
        <taxon>Funiculus</taxon>
    </lineage>
</organism>
<reference evidence="1 2" key="1">
    <citation type="submission" date="2022-04" db="EMBL/GenBank/DDBJ databases">
        <title>Positive selection, recombination, and allopatry shape intraspecific diversity of widespread and dominant cyanobacteria.</title>
        <authorList>
            <person name="Wei J."/>
            <person name="Shu W."/>
            <person name="Hu C."/>
        </authorList>
    </citation>
    <scope>NUCLEOTIDE SEQUENCE [LARGE SCALE GENOMIC DNA]</scope>
    <source>
        <strain evidence="1 2">GB2-A5</strain>
    </source>
</reference>
<comment type="caution">
    <text evidence="1">The sequence shown here is derived from an EMBL/GenBank/DDBJ whole genome shotgun (WGS) entry which is preliminary data.</text>
</comment>
<protein>
    <submittedName>
        <fullName evidence="1">Uncharacterized protein</fullName>
    </submittedName>
</protein>
<evidence type="ECO:0000313" key="1">
    <source>
        <dbReference type="EMBL" id="MEP0867001.1"/>
    </source>
</evidence>
<keyword evidence="2" id="KW-1185">Reference proteome</keyword>
<accession>A0ABV0JUC4</accession>
<proteinExistence type="predicted"/>
<name>A0ABV0JUC4_9CYAN</name>
<dbReference type="EMBL" id="JAMPKK010000056">
    <property type="protein sequence ID" value="MEP0867001.1"/>
    <property type="molecule type" value="Genomic_DNA"/>
</dbReference>
<sequence>MKLKPAKAGLACVAAVSTAQATRFVLLEKKPKLRSLGMVNGDSKNGN</sequence>
<dbReference type="Proteomes" id="UP001442494">
    <property type="component" value="Unassembled WGS sequence"/>
</dbReference>
<dbReference type="RefSeq" id="WP_190417914.1">
    <property type="nucleotide sequence ID" value="NZ_JAMPKK010000056.1"/>
</dbReference>
<evidence type="ECO:0000313" key="2">
    <source>
        <dbReference type="Proteomes" id="UP001442494"/>
    </source>
</evidence>
<gene>
    <name evidence="1" type="ORF">NDI37_21350</name>
</gene>